<name>A0ABP0E7H1_9ASCO</name>
<dbReference type="Proteomes" id="UP001497600">
    <property type="component" value="Chromosome B"/>
</dbReference>
<feature type="transmembrane region" description="Helical" evidence="1">
    <location>
        <begin position="83"/>
        <end position="109"/>
    </location>
</feature>
<protein>
    <recommendedName>
        <fullName evidence="4">MARVEL domain-containing protein</fullName>
    </recommendedName>
</protein>
<keyword evidence="1" id="KW-0472">Membrane</keyword>
<accession>A0ABP0E7H1</accession>
<evidence type="ECO:0008006" key="4">
    <source>
        <dbReference type="Google" id="ProtNLM"/>
    </source>
</evidence>
<evidence type="ECO:0000256" key="1">
    <source>
        <dbReference type="SAM" id="Phobius"/>
    </source>
</evidence>
<evidence type="ECO:0000313" key="3">
    <source>
        <dbReference type="Proteomes" id="UP001497600"/>
    </source>
</evidence>
<organism evidence="2 3">
    <name type="scientific">[Candida] anglica</name>
    <dbReference type="NCBI Taxonomy" id="148631"/>
    <lineage>
        <taxon>Eukaryota</taxon>
        <taxon>Fungi</taxon>
        <taxon>Dikarya</taxon>
        <taxon>Ascomycota</taxon>
        <taxon>Saccharomycotina</taxon>
        <taxon>Pichiomycetes</taxon>
        <taxon>Debaryomycetaceae</taxon>
        <taxon>Kurtzmaniella</taxon>
    </lineage>
</organism>
<proteinExistence type="predicted"/>
<gene>
    <name evidence="2" type="ORF">CAAN4_B06722</name>
</gene>
<feature type="transmembrane region" description="Helical" evidence="1">
    <location>
        <begin position="121"/>
        <end position="140"/>
    </location>
</feature>
<keyword evidence="1" id="KW-1133">Transmembrane helix</keyword>
<keyword evidence="1" id="KW-0812">Transmembrane</keyword>
<sequence length="210" mass="22967">MSTEDIIFPIVPAKSISSSANVKSNYFDDNGSISKSVEERMILVSISTNSTDSVPNLTSQGSPLTDDLENQSLPVKPMTNMELFMIISWTAFHVLYCISLPGSVGYIAYKIYEHELCKFEILELLAMGLLAGFGILIGYVDYNVLNIGEFKLKWASTTAVLKGHLAEALSYLSALLVYLTVVIIIVMTIVCCLTGTSVFNQPESVQTTLS</sequence>
<evidence type="ECO:0000313" key="2">
    <source>
        <dbReference type="EMBL" id="CAK7896775.1"/>
    </source>
</evidence>
<dbReference type="EMBL" id="OZ004254">
    <property type="protein sequence ID" value="CAK7896775.1"/>
    <property type="molecule type" value="Genomic_DNA"/>
</dbReference>
<reference evidence="2 3" key="1">
    <citation type="submission" date="2024-01" db="EMBL/GenBank/DDBJ databases">
        <authorList>
            <consortium name="Genoscope - CEA"/>
            <person name="William W."/>
        </authorList>
    </citation>
    <scope>NUCLEOTIDE SEQUENCE [LARGE SCALE GENOMIC DNA]</scope>
    <source>
        <strain evidence="2 3">29B2s-10</strain>
    </source>
</reference>
<keyword evidence="3" id="KW-1185">Reference proteome</keyword>
<feature type="transmembrane region" description="Helical" evidence="1">
    <location>
        <begin position="171"/>
        <end position="193"/>
    </location>
</feature>